<accession>A0A8R2NKG2</accession>
<keyword evidence="9" id="KW-1185">Reference proteome</keyword>
<keyword evidence="3" id="KW-0575">Peroxidase</keyword>
<dbReference type="Pfam" id="PF03098">
    <property type="entry name" value="An_peroxidase"/>
    <property type="match status" value="1"/>
</dbReference>
<dbReference type="FunFam" id="1.10.640.10:FF:000003">
    <property type="entry name" value="chorion peroxidase"/>
    <property type="match status" value="1"/>
</dbReference>
<evidence type="ECO:0000256" key="7">
    <source>
        <dbReference type="SAM" id="SignalP"/>
    </source>
</evidence>
<dbReference type="InterPro" id="IPR019791">
    <property type="entry name" value="Haem_peroxidase_animal"/>
</dbReference>
<dbReference type="KEGG" id="api:100169470"/>
<dbReference type="InterPro" id="IPR010255">
    <property type="entry name" value="Haem_peroxidase_sf"/>
</dbReference>
<dbReference type="PANTHER" id="PTHR11475:SF125">
    <property type="entry name" value="GH11385P"/>
    <property type="match status" value="1"/>
</dbReference>
<evidence type="ECO:0000256" key="6">
    <source>
        <dbReference type="ARBA" id="ARBA00023004"/>
    </source>
</evidence>
<dbReference type="CDD" id="cd09823">
    <property type="entry name" value="peroxinectin_like"/>
    <property type="match status" value="1"/>
</dbReference>
<feature type="chain" id="PRO_5035906273" description="Peroxidase" evidence="7">
    <location>
        <begin position="28"/>
        <end position="755"/>
    </location>
</feature>
<dbReference type="Gene3D" id="1.10.640.10">
    <property type="entry name" value="Haem peroxidase domain superfamily, animal type"/>
    <property type="match status" value="1"/>
</dbReference>
<dbReference type="SUPFAM" id="SSF48113">
    <property type="entry name" value="Heme-dependent peroxidases"/>
    <property type="match status" value="1"/>
</dbReference>
<keyword evidence="6" id="KW-0408">Iron</keyword>
<protein>
    <recommendedName>
        <fullName evidence="10">Peroxidase</fullName>
    </recommendedName>
</protein>
<evidence type="ECO:0000256" key="1">
    <source>
        <dbReference type="ARBA" id="ARBA00004613"/>
    </source>
</evidence>
<dbReference type="InterPro" id="IPR037120">
    <property type="entry name" value="Haem_peroxidase_sf_animal"/>
</dbReference>
<organism evidence="8 9">
    <name type="scientific">Acyrthosiphon pisum</name>
    <name type="common">Pea aphid</name>
    <dbReference type="NCBI Taxonomy" id="7029"/>
    <lineage>
        <taxon>Eukaryota</taxon>
        <taxon>Metazoa</taxon>
        <taxon>Ecdysozoa</taxon>
        <taxon>Arthropoda</taxon>
        <taxon>Hexapoda</taxon>
        <taxon>Insecta</taxon>
        <taxon>Pterygota</taxon>
        <taxon>Neoptera</taxon>
        <taxon>Paraneoptera</taxon>
        <taxon>Hemiptera</taxon>
        <taxon>Sternorrhyncha</taxon>
        <taxon>Aphidomorpha</taxon>
        <taxon>Aphidoidea</taxon>
        <taxon>Aphididae</taxon>
        <taxon>Macrosiphini</taxon>
        <taxon>Acyrthosiphon</taxon>
    </lineage>
</organism>
<feature type="signal peptide" evidence="7">
    <location>
        <begin position="1"/>
        <end position="27"/>
    </location>
</feature>
<dbReference type="GO" id="GO:0006979">
    <property type="term" value="P:response to oxidative stress"/>
    <property type="evidence" value="ECO:0007669"/>
    <property type="project" value="InterPro"/>
</dbReference>
<evidence type="ECO:0000256" key="2">
    <source>
        <dbReference type="ARBA" id="ARBA00022525"/>
    </source>
</evidence>
<evidence type="ECO:0008006" key="10">
    <source>
        <dbReference type="Google" id="ProtNLM"/>
    </source>
</evidence>
<dbReference type="OrthoDB" id="823504at2759"/>
<dbReference type="PRINTS" id="PR00457">
    <property type="entry name" value="ANPEROXIDASE"/>
</dbReference>
<dbReference type="GeneID" id="100169470"/>
<dbReference type="RefSeq" id="XP_029341799.1">
    <property type="nucleotide sequence ID" value="XM_029485939.1"/>
</dbReference>
<proteinExistence type="predicted"/>
<dbReference type="PANTHER" id="PTHR11475">
    <property type="entry name" value="OXIDASE/PEROXIDASE"/>
    <property type="match status" value="1"/>
</dbReference>
<dbReference type="GO" id="GO:0020037">
    <property type="term" value="F:heme binding"/>
    <property type="evidence" value="ECO:0007669"/>
    <property type="project" value="InterPro"/>
</dbReference>
<dbReference type="EnsemblMetazoa" id="XM_029485939.1">
    <property type="protein sequence ID" value="XP_029341799.1"/>
    <property type="gene ID" value="LOC100169470"/>
</dbReference>
<keyword evidence="3" id="KW-0560">Oxidoreductase</keyword>
<comment type="subcellular location">
    <subcellularLocation>
        <location evidence="1">Secreted</location>
    </subcellularLocation>
</comment>
<dbReference type="GO" id="GO:0022412">
    <property type="term" value="P:cellular process involved in reproduction in multicellular organism"/>
    <property type="evidence" value="ECO:0007669"/>
    <property type="project" value="UniProtKB-ARBA"/>
</dbReference>
<name>A0A8R2NKG2_ACYPI</name>
<evidence type="ECO:0000313" key="8">
    <source>
        <dbReference type="EnsemblMetazoa" id="XP_029341799.1"/>
    </source>
</evidence>
<dbReference type="PROSITE" id="PS50292">
    <property type="entry name" value="PEROXIDASE_3"/>
    <property type="match status" value="1"/>
</dbReference>
<reference evidence="9" key="1">
    <citation type="submission" date="2010-06" db="EMBL/GenBank/DDBJ databases">
        <authorList>
            <person name="Jiang H."/>
            <person name="Abraham K."/>
            <person name="Ali S."/>
            <person name="Alsbrooks S.L."/>
            <person name="Anim B.N."/>
            <person name="Anosike U.S."/>
            <person name="Attaway T."/>
            <person name="Bandaranaike D.P."/>
            <person name="Battles P.K."/>
            <person name="Bell S.N."/>
            <person name="Bell A.V."/>
            <person name="Beltran B."/>
            <person name="Bickham C."/>
            <person name="Bustamante Y."/>
            <person name="Caleb T."/>
            <person name="Canada A."/>
            <person name="Cardenas V."/>
            <person name="Carter K."/>
            <person name="Chacko J."/>
            <person name="Chandrabose M.N."/>
            <person name="Chavez D."/>
            <person name="Chavez A."/>
            <person name="Chen L."/>
            <person name="Chu H.-S."/>
            <person name="Claassen K.J."/>
            <person name="Cockrell R."/>
            <person name="Collins M."/>
            <person name="Cooper J.A."/>
            <person name="Cree A."/>
            <person name="Curry S.M."/>
            <person name="Da Y."/>
            <person name="Dao M.D."/>
            <person name="Das B."/>
            <person name="Davila M.-L."/>
            <person name="Davy-Carroll L."/>
            <person name="Denson S."/>
            <person name="Dinh H."/>
            <person name="Ebong V.E."/>
            <person name="Edwards J.R."/>
            <person name="Egan A."/>
            <person name="El-Daye J."/>
            <person name="Escobedo L."/>
            <person name="Fernandez S."/>
            <person name="Fernando P.R."/>
            <person name="Flagg N."/>
            <person name="Forbes L.D."/>
            <person name="Fowler R.G."/>
            <person name="Fu Q."/>
            <person name="Gabisi R.A."/>
            <person name="Ganer J."/>
            <person name="Garbino Pronczuk A."/>
            <person name="Garcia R.M."/>
            <person name="Garner T."/>
            <person name="Garrett T.E."/>
            <person name="Gonzalez D.A."/>
            <person name="Hamid H."/>
            <person name="Hawkins E.S."/>
            <person name="Hirani K."/>
            <person name="Hogues M.E."/>
            <person name="Hollins B."/>
            <person name="Hsiao C.-H."/>
            <person name="Jabil R."/>
            <person name="James M.L."/>
            <person name="Jhangiani S.N."/>
            <person name="Johnson B."/>
            <person name="Johnson Q."/>
            <person name="Joshi V."/>
            <person name="Kalu J.B."/>
            <person name="Kam C."/>
            <person name="Kashfia A."/>
            <person name="Keebler J."/>
            <person name="Kisamo H."/>
            <person name="Kovar C.L."/>
            <person name="Lago L.A."/>
            <person name="Lai C.-Y."/>
            <person name="Laidlaw J."/>
            <person name="Lara F."/>
            <person name="Le T.-K."/>
            <person name="Lee S.L."/>
            <person name="Legall F.H."/>
            <person name="Lemon S.J."/>
            <person name="Lewis L.R."/>
            <person name="Li B."/>
            <person name="Liu Y."/>
            <person name="Liu Y.-S."/>
            <person name="Lopez J."/>
            <person name="Lozado R.J."/>
            <person name="Lu J."/>
            <person name="Madu R.C."/>
            <person name="Maheshwari M."/>
            <person name="Maheshwari R."/>
            <person name="Malloy K."/>
            <person name="Martinez E."/>
            <person name="Mathew T."/>
            <person name="Mercado I.C."/>
            <person name="Mercado C."/>
            <person name="Meyer B."/>
            <person name="Montgomery K."/>
            <person name="Morgan M.B."/>
            <person name="Munidasa M."/>
            <person name="Nazareth L.V."/>
            <person name="Nelson J."/>
            <person name="Ng B.M."/>
            <person name="Nguyen N.B."/>
            <person name="Nguyen P.Q."/>
            <person name="Nguyen T."/>
            <person name="Obregon M."/>
            <person name="Okwuonu G.O."/>
            <person name="Onwere C.G."/>
            <person name="Orozco G."/>
            <person name="Parra A."/>
            <person name="Patel S."/>
            <person name="Patil S."/>
            <person name="Perez A."/>
            <person name="Perez Y."/>
            <person name="Pham C."/>
            <person name="Primus E.L."/>
            <person name="Pu L.-L."/>
            <person name="Puazo M."/>
            <person name="Qin X."/>
            <person name="Quiroz J.B."/>
            <person name="Reese J."/>
            <person name="Richards S."/>
            <person name="Rives C.M."/>
            <person name="Robberts R."/>
            <person name="Ruiz S.J."/>
            <person name="Ruiz M.J."/>
            <person name="Santibanez J."/>
            <person name="Schneider B.W."/>
            <person name="Sisson I."/>
            <person name="Smith M."/>
            <person name="Sodergren E."/>
            <person name="Song X.-Z."/>
            <person name="Song B.B."/>
            <person name="Summersgill H."/>
            <person name="Thelus R."/>
            <person name="Thornton R.D."/>
            <person name="Trejos Z.Y."/>
            <person name="Usmani K."/>
            <person name="Vattathil S."/>
            <person name="Villasana D."/>
            <person name="Walker D.L."/>
            <person name="Wang S."/>
            <person name="Wang K."/>
            <person name="White C.S."/>
            <person name="Williams A.C."/>
            <person name="Williamson J."/>
            <person name="Wilson K."/>
            <person name="Woghiren I.O."/>
            <person name="Woodworth J.R."/>
            <person name="Worley K.C."/>
            <person name="Wright R.A."/>
            <person name="Wu W."/>
            <person name="Young L."/>
            <person name="Zhang L."/>
            <person name="Zhang J."/>
            <person name="Zhu Y."/>
            <person name="Muzny D.M."/>
            <person name="Weinstock G."/>
            <person name="Gibbs R.A."/>
        </authorList>
    </citation>
    <scope>NUCLEOTIDE SEQUENCE [LARGE SCALE GENOMIC DNA]</scope>
    <source>
        <strain evidence="9">LSR1</strain>
    </source>
</reference>
<dbReference type="GO" id="GO:0005576">
    <property type="term" value="C:extracellular region"/>
    <property type="evidence" value="ECO:0007669"/>
    <property type="project" value="UniProtKB-SubCell"/>
</dbReference>
<reference evidence="8" key="2">
    <citation type="submission" date="2022-06" db="UniProtKB">
        <authorList>
            <consortium name="EnsemblMetazoa"/>
        </authorList>
    </citation>
    <scope>IDENTIFICATION</scope>
</reference>
<dbReference type="Proteomes" id="UP000007819">
    <property type="component" value="Chromosome X"/>
</dbReference>
<dbReference type="AlphaFoldDB" id="A0A8R2NKG2"/>
<keyword evidence="4" id="KW-0349">Heme</keyword>
<evidence type="ECO:0000256" key="4">
    <source>
        <dbReference type="ARBA" id="ARBA00022617"/>
    </source>
</evidence>
<dbReference type="GO" id="GO:0004601">
    <property type="term" value="F:peroxidase activity"/>
    <property type="evidence" value="ECO:0007669"/>
    <property type="project" value="UniProtKB-KW"/>
</dbReference>
<keyword evidence="4" id="KW-0479">Metal-binding</keyword>
<evidence type="ECO:0000256" key="3">
    <source>
        <dbReference type="ARBA" id="ARBA00022559"/>
    </source>
</evidence>
<sequence>MIRMNTSIIIVRLLICTVMFVPPCCRGFKDRRIPNVYEQGLVINSTNWYLQLDISDVNDEIQKAVERIENRYRSEDIILSNVSRLTIGSTVHGQLIDSMPSKDGHSESRNAEIILEVTRSLKNTYCLKHGLSDIQCAKDLTKVNLTGTKLSEMCMPEYYNNNSCIGYEYDYRSFDGSCNNLKRKYLGKANTPYKRLLFPAYRDGVYEMPNTYEEMLPNPRTVSTNFVKDENSSDSTKTMMMAYWAMFIGHDLSHTAVSTMGKEKRFVNCCDKDKSIQSSLNKNIRSCKPIFIPNEDRFFKTDQFDCMNYVRSRPAVRSDCTFGPMEQMNQATHYLDASMIYGTTEQHMLSLRQMGYGQVWVEGPNNYPVHNNITLENTDTNVCQNGSGTCYMFGDIRGNAFPQLSVLYNLWMKEHNRLAYELSREKPNWNDDQLFWEARKIVTACIQHITYNEWLPALLGVNYTKENGLGLGDRTTYDENADPTVSNSFATAILPFANSMITDLISFYMTDHRKLVFSTEPSEGRPYFRYKTLKGSYNRPLELDRLFRAILKGLTVQPTQKVDMLFTQTITNYLYSIDPNNSFGMDILSLNIQRSRDHGIPSYTQFRKYCGLKDIENMQDLSEIMVEGSADRLLKLYKTWNDIDLLVGALLEKHVDDAMVGPTMRCIIREQFVRTRIADRYFYDVPGVFSDYQLEDIQRVTLARIICNHQFPPNNGLTTLKVFLRPEIFNGSTLHRCHPILIPEINTWSWFDTFE</sequence>
<keyword evidence="5 7" id="KW-0732">Signal</keyword>
<evidence type="ECO:0000313" key="9">
    <source>
        <dbReference type="Proteomes" id="UP000007819"/>
    </source>
</evidence>
<keyword evidence="2" id="KW-0964">Secreted</keyword>
<evidence type="ECO:0000256" key="5">
    <source>
        <dbReference type="ARBA" id="ARBA00022729"/>
    </source>
</evidence>